<dbReference type="InterPro" id="IPR013783">
    <property type="entry name" value="Ig-like_fold"/>
</dbReference>
<dbReference type="PANTHER" id="PTHR43730">
    <property type="entry name" value="BETA-MANNOSIDASE"/>
    <property type="match status" value="1"/>
</dbReference>
<feature type="domain" description="Beta-mannosidase-like galactose-binding" evidence="7">
    <location>
        <begin position="10"/>
        <end position="180"/>
    </location>
</feature>
<dbReference type="FunFam" id="3.20.20.80:FF:000050">
    <property type="entry name" value="Beta-mannosidase B"/>
    <property type="match status" value="1"/>
</dbReference>
<reference evidence="8" key="1">
    <citation type="submission" date="2017-02" db="EMBL/GenBank/DDBJ databases">
        <authorList>
            <person name="Regsiter A."/>
            <person name="William W."/>
        </authorList>
    </citation>
    <scope>NUCLEOTIDE SEQUENCE</scope>
    <source>
        <strain evidence="8">BdmA 4</strain>
    </source>
</reference>
<dbReference type="Gene3D" id="3.20.20.80">
    <property type="entry name" value="Glycosidases"/>
    <property type="match status" value="1"/>
</dbReference>
<dbReference type="SUPFAM" id="SSF51445">
    <property type="entry name" value="(Trans)glycosidases"/>
    <property type="match status" value="1"/>
</dbReference>
<dbReference type="InterPro" id="IPR054593">
    <property type="entry name" value="Beta-mannosidase-like_N2"/>
</dbReference>
<dbReference type="Pfam" id="PF22666">
    <property type="entry name" value="Glyco_hydro_2_N2"/>
    <property type="match status" value="1"/>
</dbReference>
<dbReference type="Pfam" id="PF17753">
    <property type="entry name" value="Ig_mannosidase"/>
    <property type="match status" value="1"/>
</dbReference>
<keyword evidence="4" id="KW-0325">Glycoprotein</keyword>
<dbReference type="EC" id="3.2.1.25" evidence="2"/>
<proteinExistence type="predicted"/>
<dbReference type="SUPFAM" id="SSF49303">
    <property type="entry name" value="beta-Galactosidase/glucuronidase domain"/>
    <property type="match status" value="1"/>
</dbReference>
<dbReference type="InterPro" id="IPR050887">
    <property type="entry name" value="Beta-mannosidase_GH2"/>
</dbReference>
<evidence type="ECO:0000259" key="6">
    <source>
        <dbReference type="Pfam" id="PF17753"/>
    </source>
</evidence>
<dbReference type="InterPro" id="IPR041625">
    <property type="entry name" value="Beta-mannosidase_Ig"/>
</dbReference>
<dbReference type="InterPro" id="IPR008979">
    <property type="entry name" value="Galactose-bd-like_sf"/>
</dbReference>
<feature type="domain" description="Beta-mannosidase Ig-fold" evidence="6">
    <location>
        <begin position="789"/>
        <end position="879"/>
    </location>
</feature>
<dbReference type="InterPro" id="IPR017853">
    <property type="entry name" value="GH"/>
</dbReference>
<evidence type="ECO:0000256" key="5">
    <source>
        <dbReference type="ARBA" id="ARBA00023295"/>
    </source>
</evidence>
<keyword evidence="3 8" id="KW-0378">Hydrolase</keyword>
<dbReference type="Gene3D" id="2.60.40.10">
    <property type="entry name" value="Immunoglobulins"/>
    <property type="match status" value="1"/>
</dbReference>
<accession>A0A3P3XUS2</accession>
<gene>
    <name evidence="8" type="ORF">SPIRO4BDMA_80147</name>
</gene>
<evidence type="ECO:0000256" key="3">
    <source>
        <dbReference type="ARBA" id="ARBA00022801"/>
    </source>
</evidence>
<dbReference type="AlphaFoldDB" id="A0A3P3XUS2"/>
<protein>
    <recommendedName>
        <fullName evidence="2">beta-mannosidase</fullName>
        <ecNumber evidence="2">3.2.1.25</ecNumber>
    </recommendedName>
</protein>
<comment type="catalytic activity">
    <reaction evidence="1">
        <text>Hydrolysis of terminal, non-reducing beta-D-mannose residues in beta-D-mannosides.</text>
        <dbReference type="EC" id="3.2.1.25"/>
    </reaction>
</comment>
<dbReference type="GO" id="GO:0004567">
    <property type="term" value="F:beta-mannosidase activity"/>
    <property type="evidence" value="ECO:0007669"/>
    <property type="project" value="UniProtKB-EC"/>
</dbReference>
<dbReference type="Gene3D" id="2.60.120.260">
    <property type="entry name" value="Galactose-binding domain-like"/>
    <property type="match status" value="1"/>
</dbReference>
<organism evidence="8">
    <name type="scientific">uncultured spirochete</name>
    <dbReference type="NCBI Taxonomy" id="156406"/>
    <lineage>
        <taxon>Bacteria</taxon>
        <taxon>Pseudomonadati</taxon>
        <taxon>Spirochaetota</taxon>
        <taxon>Spirochaetia</taxon>
        <taxon>Spirochaetales</taxon>
        <taxon>environmental samples</taxon>
    </lineage>
</organism>
<dbReference type="SUPFAM" id="SSF49785">
    <property type="entry name" value="Galactose-binding domain-like"/>
    <property type="match status" value="1"/>
</dbReference>
<evidence type="ECO:0000256" key="1">
    <source>
        <dbReference type="ARBA" id="ARBA00000829"/>
    </source>
</evidence>
<evidence type="ECO:0000256" key="4">
    <source>
        <dbReference type="ARBA" id="ARBA00023180"/>
    </source>
</evidence>
<sequence>MEIIHLAGEWKLVRLADGTVRPMQVPGDIYSALIQAGELPDPYFGENELKAQWPGREDWRIEHRFWVPDQFLKLGTMRLLAEVVDTIGEVYLNGILVGKSNNMFRRFEADPKPYLHSGENTIAVIIRSPEQAAIREAGRLPYPIPASPYPVSSPHRNLVRKAQCMSGWDWGPCLMTGGIYDDIRLIATDGPLIRSVQTRTEPLGSFDGASSRGPDFSVEVSAEIEVPAPMEVKISCFLDGKRADAGRFCQAGTTTIRIDMEAKEPKLWWPHGHGEPALHDLHVAAERVTSTYIHRTDPQTGHASATCLHPHIVHKKIGFRELKVVTEEDSVGRSFKFVVNGKDIFAKGANWIPADALPSRWTRARIAGLLDSTVEANMNCLRVWGGGRYESDDFYELCDERGIMLWQDCMFSCALYPSSTEFLLNVEAEITYQVKRLSDHPCIALWCGNNEALGAITWYDESKKNPARYIIDYDRLTEGVLGRVIRSLDPDRCFWPSSPSAGPNDFSDNWHSDERGDMHFWSVWHEGKPFSEYLTVQPRFCSEFGFQSLPSMRTIASFAPQSEWNISSPVLEAHQKHPRGNSLILETMLRYFRMPKGFRELAYLSQVQQAMAIRTAVEFWRSTMPRCMGTLFWQLNDVWPVVSWSSLNHDGSWKILQYEAKRFYDPVLLALFIKNGTVQAHLVSEASGEHRAKVTLRLLDFHGEPFTIPAGVGGEKGVVEEGAQASRSSAVERSLIISENSVQHVWAMPLDVLPCKTEEVFLEATLEVPDLDFKTASVLFLTEPKRCALEDPGLEVALESNDEGALEAKICATAAPAFYVSPELEDAAGQFEDAGFYCAKGDHRTIRFIPAARQPSEIRAQPSTKTQTHSGLRVYHLQNSFEH</sequence>
<dbReference type="InterPro" id="IPR036156">
    <property type="entry name" value="Beta-gal/glucu_dom_sf"/>
</dbReference>
<dbReference type="GO" id="GO:0006516">
    <property type="term" value="P:glycoprotein catabolic process"/>
    <property type="evidence" value="ECO:0007669"/>
    <property type="project" value="TreeGrafter"/>
</dbReference>
<keyword evidence="5 8" id="KW-0326">Glycosidase</keyword>
<dbReference type="EMBL" id="FWDO01000008">
    <property type="protein sequence ID" value="SLM20040.1"/>
    <property type="molecule type" value="Genomic_DNA"/>
</dbReference>
<evidence type="ECO:0000256" key="2">
    <source>
        <dbReference type="ARBA" id="ARBA00012754"/>
    </source>
</evidence>
<dbReference type="PANTHER" id="PTHR43730:SF1">
    <property type="entry name" value="BETA-MANNOSIDASE"/>
    <property type="match status" value="1"/>
</dbReference>
<evidence type="ECO:0000313" key="8">
    <source>
        <dbReference type="EMBL" id="SLM20040.1"/>
    </source>
</evidence>
<name>A0A3P3XUS2_9SPIR</name>
<evidence type="ECO:0000259" key="7">
    <source>
        <dbReference type="Pfam" id="PF22666"/>
    </source>
</evidence>